<dbReference type="GO" id="GO:0005524">
    <property type="term" value="F:ATP binding"/>
    <property type="evidence" value="ECO:0007669"/>
    <property type="project" value="InterPro"/>
</dbReference>
<evidence type="ECO:0000313" key="5">
    <source>
        <dbReference type="Proteomes" id="UP000294853"/>
    </source>
</evidence>
<dbReference type="OrthoDB" id="2356897at2"/>
<dbReference type="InterPro" id="IPR001478">
    <property type="entry name" value="PDZ"/>
</dbReference>
<gene>
    <name evidence="4" type="ORF">EXE58_13605</name>
</gene>
<dbReference type="Gene3D" id="3.30.230.10">
    <property type="match status" value="1"/>
</dbReference>
<dbReference type="Pfam" id="PF13180">
    <property type="entry name" value="PDZ_2"/>
    <property type="match status" value="1"/>
</dbReference>
<dbReference type="SUPFAM" id="SSF54211">
    <property type="entry name" value="Ribosomal protein S5 domain 2-like"/>
    <property type="match status" value="1"/>
</dbReference>
<reference evidence="4 5" key="1">
    <citation type="submission" date="2019-03" db="EMBL/GenBank/DDBJ databases">
        <title>Three New Species of Nocardioides, Nocardioides euryhalodurans sp. nov., Nocardioides seonyuensis sp. nov. and Nocardioides eburneoflavus sp. nov. Iolated from Soil.</title>
        <authorList>
            <person name="Roh S.G."/>
            <person name="Lee C."/>
            <person name="Kim M.-K."/>
            <person name="Kim S.B."/>
        </authorList>
    </citation>
    <scope>NUCLEOTIDE SEQUENCE [LARGE SCALE GENOMIC DNA]</scope>
    <source>
        <strain evidence="4 5">MMS17-SY207-3</strain>
    </source>
</reference>
<dbReference type="GO" id="GO:0004176">
    <property type="term" value="F:ATP-dependent peptidase activity"/>
    <property type="evidence" value="ECO:0007669"/>
    <property type="project" value="InterPro"/>
</dbReference>
<proteinExistence type="predicted"/>
<sequence length="349" mass="36855">MSQRTRAGLIAACLLAVLWAVAAFTALPYVTYSPGPTVDILSATEGKEKVQVSGHKAYHDDGELRLTTIYVDDPQESVTLLELLKAYVDPDEAVYPRSAVYAPDETDESSERMSTVQMVSSQDSAVATALTELGYDVDEVVEVLDVSEDLPADGRLEVRDVLLEVGGRPISEPQDVVEAVDAAPVGEPLEFVVRRDGDEVSVEVTPREFDGDKRVGITPGSGFTFPFDVRVDIGDSIGGPSAGLMMALAVYDTLTPGSLTGGHSIAGTGTVTRDGEVGPIGGIQQKIAASRDVGAELFLVPAGNCDGVAGVDSEDMRLVRATTMHDAVQSIEAWVEDPDASLPTCEDPA</sequence>
<dbReference type="RefSeq" id="WP_135268388.1">
    <property type="nucleotide sequence ID" value="NZ_CP038436.1"/>
</dbReference>
<accession>A0A4P7IGL4</accession>
<dbReference type="InterPro" id="IPR027065">
    <property type="entry name" value="Lon_Prtase"/>
</dbReference>
<dbReference type="KEGG" id="nsn:EXE58_13605"/>
<dbReference type="SUPFAM" id="SSF50156">
    <property type="entry name" value="PDZ domain-like"/>
    <property type="match status" value="1"/>
</dbReference>
<dbReference type="InterPro" id="IPR020568">
    <property type="entry name" value="Ribosomal_Su5_D2-typ_SF"/>
</dbReference>
<organism evidence="4 5">
    <name type="scientific">Nocardioides seonyuensis</name>
    <dbReference type="NCBI Taxonomy" id="2518371"/>
    <lineage>
        <taxon>Bacteria</taxon>
        <taxon>Bacillati</taxon>
        <taxon>Actinomycetota</taxon>
        <taxon>Actinomycetes</taxon>
        <taxon>Propionibacteriales</taxon>
        <taxon>Nocardioidaceae</taxon>
        <taxon>Nocardioides</taxon>
    </lineage>
</organism>
<protein>
    <submittedName>
        <fullName evidence="4">PDZ domain-containing protein</fullName>
    </submittedName>
</protein>
<dbReference type="Gene3D" id="2.30.42.10">
    <property type="match status" value="1"/>
</dbReference>
<dbReference type="GO" id="GO:0004252">
    <property type="term" value="F:serine-type endopeptidase activity"/>
    <property type="evidence" value="ECO:0007669"/>
    <property type="project" value="InterPro"/>
</dbReference>
<dbReference type="GO" id="GO:0006508">
    <property type="term" value="P:proteolysis"/>
    <property type="evidence" value="ECO:0007669"/>
    <property type="project" value="InterPro"/>
</dbReference>
<evidence type="ECO:0000259" key="2">
    <source>
        <dbReference type="Pfam" id="PF05362"/>
    </source>
</evidence>
<dbReference type="Proteomes" id="UP000294853">
    <property type="component" value="Chromosome"/>
</dbReference>
<dbReference type="InterPro" id="IPR014721">
    <property type="entry name" value="Ribsml_uS5_D2-typ_fold_subgr"/>
</dbReference>
<feature type="chain" id="PRO_5020608023" evidence="1">
    <location>
        <begin position="23"/>
        <end position="349"/>
    </location>
</feature>
<dbReference type="AlphaFoldDB" id="A0A4P7IGL4"/>
<dbReference type="InterPro" id="IPR008269">
    <property type="entry name" value="Lon_proteolytic"/>
</dbReference>
<keyword evidence="5" id="KW-1185">Reference proteome</keyword>
<dbReference type="EMBL" id="CP038436">
    <property type="protein sequence ID" value="QBX56398.1"/>
    <property type="molecule type" value="Genomic_DNA"/>
</dbReference>
<dbReference type="InterPro" id="IPR036034">
    <property type="entry name" value="PDZ_sf"/>
</dbReference>
<keyword evidence="1" id="KW-0732">Signal</keyword>
<name>A0A4P7IGL4_9ACTN</name>
<feature type="domain" description="Lon proteolytic" evidence="2">
    <location>
        <begin position="239"/>
        <end position="313"/>
    </location>
</feature>
<dbReference type="PANTHER" id="PTHR10046">
    <property type="entry name" value="ATP DEPENDENT LON PROTEASE FAMILY MEMBER"/>
    <property type="match status" value="1"/>
</dbReference>
<feature type="domain" description="PDZ" evidence="3">
    <location>
        <begin position="138"/>
        <end position="204"/>
    </location>
</feature>
<evidence type="ECO:0000259" key="3">
    <source>
        <dbReference type="Pfam" id="PF13180"/>
    </source>
</evidence>
<feature type="signal peptide" evidence="1">
    <location>
        <begin position="1"/>
        <end position="22"/>
    </location>
</feature>
<evidence type="ECO:0000256" key="1">
    <source>
        <dbReference type="SAM" id="SignalP"/>
    </source>
</evidence>
<dbReference type="GO" id="GO:0030163">
    <property type="term" value="P:protein catabolic process"/>
    <property type="evidence" value="ECO:0007669"/>
    <property type="project" value="InterPro"/>
</dbReference>
<dbReference type="Pfam" id="PF05362">
    <property type="entry name" value="Lon_C"/>
    <property type="match status" value="1"/>
</dbReference>
<evidence type="ECO:0000313" key="4">
    <source>
        <dbReference type="EMBL" id="QBX56398.1"/>
    </source>
</evidence>